<dbReference type="AlphaFoldDB" id="A0AAQ3NT37"/>
<dbReference type="PANTHER" id="PTHR33064">
    <property type="entry name" value="POL PROTEIN"/>
    <property type="match status" value="1"/>
</dbReference>
<dbReference type="FunFam" id="3.30.70.270:FF:000020">
    <property type="entry name" value="Transposon Tf2-6 polyprotein-like Protein"/>
    <property type="match status" value="1"/>
</dbReference>
<reference evidence="2 3" key="1">
    <citation type="journal article" date="2023" name="Life. Sci Alliance">
        <title>Evolutionary insights into 3D genome organization and epigenetic landscape of Vigna mungo.</title>
        <authorList>
            <person name="Junaid A."/>
            <person name="Singh B."/>
            <person name="Bhatia S."/>
        </authorList>
    </citation>
    <scope>NUCLEOTIDE SEQUENCE [LARGE SCALE GENOMIC DNA]</scope>
    <source>
        <strain evidence="2">Urdbean</strain>
    </source>
</reference>
<dbReference type="EMBL" id="CP144697">
    <property type="protein sequence ID" value="WVZ14998.1"/>
    <property type="molecule type" value="Genomic_DNA"/>
</dbReference>
<dbReference type="SUPFAM" id="SSF56672">
    <property type="entry name" value="DNA/RNA polymerases"/>
    <property type="match status" value="1"/>
</dbReference>
<evidence type="ECO:0000313" key="3">
    <source>
        <dbReference type="Proteomes" id="UP001374535"/>
    </source>
</evidence>
<dbReference type="InterPro" id="IPR051320">
    <property type="entry name" value="Viral_Replic_Matur_Polypro"/>
</dbReference>
<name>A0AAQ3NT37_VIGMU</name>
<gene>
    <name evidence="2" type="ORF">V8G54_012564</name>
</gene>
<dbReference type="Proteomes" id="UP001374535">
    <property type="component" value="Chromosome 4"/>
</dbReference>
<feature type="domain" description="Reverse transcriptase/retrotransposon-derived protein RNase H-like" evidence="1">
    <location>
        <begin position="61"/>
        <end position="115"/>
    </location>
</feature>
<dbReference type="Pfam" id="PF17919">
    <property type="entry name" value="RT_RNaseH_2"/>
    <property type="match status" value="1"/>
</dbReference>
<feature type="non-terminal residue" evidence="2">
    <location>
        <position position="1"/>
    </location>
</feature>
<evidence type="ECO:0000259" key="1">
    <source>
        <dbReference type="Pfam" id="PF17919"/>
    </source>
</evidence>
<keyword evidence="3" id="KW-1185">Reference proteome</keyword>
<protein>
    <recommendedName>
        <fullName evidence="1">Reverse transcriptase/retrotransposon-derived protein RNase H-like domain-containing protein</fullName>
    </recommendedName>
</protein>
<dbReference type="Gene3D" id="3.30.70.270">
    <property type="match status" value="1"/>
</dbReference>
<sequence length="170" mass="18647">SQGVTPDPSKVQDIVDWPLPTTLKSLRGFLGLTRFYRRFVKGYAYIASALTDLLKKDNFIWSASATTAFQNLKPAVTTAPVLALPQFDLVFTIQTYASGFGMGAVLSQEDHPIAFSISNFALNCDNHQLTSGNFVLSHLLFRNGDNTCSVATSSSTPTNRQSRNCYLKLS</sequence>
<accession>A0AAQ3NT37</accession>
<dbReference type="InterPro" id="IPR043128">
    <property type="entry name" value="Rev_trsase/Diguanyl_cyclase"/>
</dbReference>
<organism evidence="2 3">
    <name type="scientific">Vigna mungo</name>
    <name type="common">Black gram</name>
    <name type="synonym">Phaseolus mungo</name>
    <dbReference type="NCBI Taxonomy" id="3915"/>
    <lineage>
        <taxon>Eukaryota</taxon>
        <taxon>Viridiplantae</taxon>
        <taxon>Streptophyta</taxon>
        <taxon>Embryophyta</taxon>
        <taxon>Tracheophyta</taxon>
        <taxon>Spermatophyta</taxon>
        <taxon>Magnoliopsida</taxon>
        <taxon>eudicotyledons</taxon>
        <taxon>Gunneridae</taxon>
        <taxon>Pentapetalae</taxon>
        <taxon>rosids</taxon>
        <taxon>fabids</taxon>
        <taxon>Fabales</taxon>
        <taxon>Fabaceae</taxon>
        <taxon>Papilionoideae</taxon>
        <taxon>50 kb inversion clade</taxon>
        <taxon>NPAAA clade</taxon>
        <taxon>indigoferoid/millettioid clade</taxon>
        <taxon>Phaseoleae</taxon>
        <taxon>Vigna</taxon>
    </lineage>
</organism>
<dbReference type="InterPro" id="IPR041577">
    <property type="entry name" value="RT_RNaseH_2"/>
</dbReference>
<evidence type="ECO:0000313" key="2">
    <source>
        <dbReference type="EMBL" id="WVZ14998.1"/>
    </source>
</evidence>
<proteinExistence type="predicted"/>
<dbReference type="InterPro" id="IPR043502">
    <property type="entry name" value="DNA/RNA_pol_sf"/>
</dbReference>
<dbReference type="PANTHER" id="PTHR33064:SF37">
    <property type="entry name" value="RIBONUCLEASE H"/>
    <property type="match status" value="1"/>
</dbReference>